<dbReference type="EMBL" id="CP091511">
    <property type="protein sequence ID" value="UOO89857.1"/>
    <property type="molecule type" value="Genomic_DNA"/>
</dbReference>
<organism evidence="2 3">
    <name type="scientific">Vitreoscilla massiliensis</name>
    <dbReference type="NCBI Taxonomy" id="1689272"/>
    <lineage>
        <taxon>Bacteria</taxon>
        <taxon>Pseudomonadati</taxon>
        <taxon>Pseudomonadota</taxon>
        <taxon>Betaproteobacteria</taxon>
        <taxon>Neisseriales</taxon>
        <taxon>Neisseriaceae</taxon>
        <taxon>Vitreoscilla</taxon>
    </lineage>
</organism>
<evidence type="ECO:0000256" key="1">
    <source>
        <dbReference type="SAM" id="SignalP"/>
    </source>
</evidence>
<dbReference type="Proteomes" id="UP000832011">
    <property type="component" value="Chromosome"/>
</dbReference>
<gene>
    <name evidence="2" type="ORF">LVJ82_02395</name>
</gene>
<sequence length="153" mass="16801">MIKRISLLALFSLCAVVQAQNQHHLVNGITLNDSLAKVKQQLGQPSSETRTDPNECNEGAPDLQLRYPGMVVTLSPDAKQQYSVSSIDITSAALNVSGIRLGDSASQVKRVFGSSDMRNNVMIYDFEPQSGQTYEFTVRGGKVSHIKFNSYMC</sequence>
<keyword evidence="3" id="KW-1185">Reference proteome</keyword>
<evidence type="ECO:0000313" key="3">
    <source>
        <dbReference type="Proteomes" id="UP000832011"/>
    </source>
</evidence>
<protein>
    <submittedName>
        <fullName evidence="2">Uncharacterized protein</fullName>
    </submittedName>
</protein>
<reference evidence="2 3" key="1">
    <citation type="journal article" date="2022" name="Res Sq">
        <title>Evolution of multicellular longitudinally dividing oral cavity symbionts (Neisseriaceae).</title>
        <authorList>
            <person name="Nyongesa S."/>
            <person name="Weber P."/>
            <person name="Bernet E."/>
            <person name="Pullido F."/>
            <person name="Nieckarz M."/>
            <person name="Delaby M."/>
            <person name="Nieves C."/>
            <person name="Viehboeck T."/>
            <person name="Krause N."/>
            <person name="Rivera-Millot A."/>
            <person name="Nakamura A."/>
            <person name="Vischer N."/>
            <person name="VanNieuwenhze M."/>
            <person name="Brun Y."/>
            <person name="Cava F."/>
            <person name="Bulgheresi S."/>
            <person name="Veyrier F."/>
        </authorList>
    </citation>
    <scope>NUCLEOTIDE SEQUENCE [LARGE SCALE GENOMIC DNA]</scope>
    <source>
        <strain evidence="2 3">SN4</strain>
    </source>
</reference>
<feature type="signal peptide" evidence="1">
    <location>
        <begin position="1"/>
        <end position="19"/>
    </location>
</feature>
<feature type="chain" id="PRO_5046407223" evidence="1">
    <location>
        <begin position="20"/>
        <end position="153"/>
    </location>
</feature>
<keyword evidence="1" id="KW-0732">Signal</keyword>
<accession>A0ABY4E252</accession>
<name>A0ABY4E252_9NEIS</name>
<proteinExistence type="predicted"/>
<evidence type="ECO:0000313" key="2">
    <source>
        <dbReference type="EMBL" id="UOO89857.1"/>
    </source>
</evidence>
<dbReference type="RefSeq" id="WP_058356233.1">
    <property type="nucleotide sequence ID" value="NZ_CABKVG010000008.1"/>
</dbReference>